<feature type="transmembrane region" description="Helical" evidence="1">
    <location>
        <begin position="47"/>
        <end position="64"/>
    </location>
</feature>
<sequence>MKNLHEEVRFFVWAWLAVAPPCAVWFAGMIFYIKITQIDPSTVADASFLWPVMLFVFMTMLLVLELGSQSKFRTGFFTAWLQMAMGEITIDGLYERGRREDR</sequence>
<dbReference type="EMBL" id="LWBS01000440">
    <property type="protein sequence ID" value="OAP89085.1"/>
    <property type="molecule type" value="Genomic_DNA"/>
</dbReference>
<keyword evidence="1" id="KW-0812">Transmembrane</keyword>
<evidence type="ECO:0000256" key="1">
    <source>
        <dbReference type="SAM" id="Phobius"/>
    </source>
</evidence>
<name>A0A179BCN3_RHILE</name>
<reference evidence="2" key="1">
    <citation type="submission" date="2016-04" db="EMBL/GenBank/DDBJ databases">
        <title>Fast-growing isolate from the root nodules of Vavilovia formosa.</title>
        <authorList>
            <person name="Kimeklis A."/>
            <person name="Safronova V."/>
            <person name="Belimov A."/>
            <person name="Andronov E."/>
        </authorList>
    </citation>
    <scope>NUCLEOTIDE SEQUENCE [LARGE SCALE GENOMIC DNA]</scope>
    <source>
        <strain evidence="2">Vaf-46</strain>
    </source>
</reference>
<comment type="caution">
    <text evidence="2">The sequence shown here is derived from an EMBL/GenBank/DDBJ whole genome shotgun (WGS) entry which is preliminary data.</text>
</comment>
<feature type="transmembrane region" description="Helical" evidence="1">
    <location>
        <begin position="12"/>
        <end position="35"/>
    </location>
</feature>
<accession>A0A179BCN3</accession>
<gene>
    <name evidence="2" type="ORF">A4U53_33250</name>
</gene>
<evidence type="ECO:0000313" key="2">
    <source>
        <dbReference type="EMBL" id="OAP89085.1"/>
    </source>
</evidence>
<protein>
    <submittedName>
        <fullName evidence="2">Uncharacterized protein</fullName>
    </submittedName>
</protein>
<keyword evidence="1" id="KW-0472">Membrane</keyword>
<organism evidence="2">
    <name type="scientific">Rhizobium leguminosarum</name>
    <dbReference type="NCBI Taxonomy" id="384"/>
    <lineage>
        <taxon>Bacteria</taxon>
        <taxon>Pseudomonadati</taxon>
        <taxon>Pseudomonadota</taxon>
        <taxon>Alphaproteobacteria</taxon>
        <taxon>Hyphomicrobiales</taxon>
        <taxon>Rhizobiaceae</taxon>
        <taxon>Rhizobium/Agrobacterium group</taxon>
        <taxon>Rhizobium</taxon>
    </lineage>
</organism>
<proteinExistence type="predicted"/>
<keyword evidence="1" id="KW-1133">Transmembrane helix</keyword>
<dbReference type="AlphaFoldDB" id="A0A179BCN3"/>